<dbReference type="PATRIC" id="fig|272562.8.peg.2143"/>
<proteinExistence type="predicted"/>
<dbReference type="AlphaFoldDB" id="Q97HR9"/>
<organism evidence="1 2">
    <name type="scientific">Clostridium acetobutylicum (strain ATCC 824 / DSM 792 / JCM 1419 / IAM 19013 / LMG 5710 / NBRC 13948 / NRRL B-527 / VKM B-1787 / 2291 / W)</name>
    <dbReference type="NCBI Taxonomy" id="272562"/>
    <lineage>
        <taxon>Bacteria</taxon>
        <taxon>Bacillati</taxon>
        <taxon>Bacillota</taxon>
        <taxon>Clostridia</taxon>
        <taxon>Eubacteriales</taxon>
        <taxon>Clostridiaceae</taxon>
        <taxon>Clostridium</taxon>
    </lineage>
</organism>
<sequence length="64" mass="7506">MLRRSKPYTLEEIDYIINFYPYDGMLITAAALDRTPLAVAKQYSKLKKKGIVQNYVHQISIWEV</sequence>
<dbReference type="RefSeq" id="WP_010965242.1">
    <property type="nucleotide sequence ID" value="NC_003030.1"/>
</dbReference>
<evidence type="ECO:0000313" key="2">
    <source>
        <dbReference type="Proteomes" id="UP000000814"/>
    </source>
</evidence>
<accession>Q97HR9</accession>
<dbReference type="PIR" id="B97139">
    <property type="entry name" value="B97139"/>
</dbReference>
<keyword evidence="2" id="KW-1185">Reference proteome</keyword>
<name>Q97HR9_CLOAB</name>
<evidence type="ECO:0000313" key="1">
    <source>
        <dbReference type="EMBL" id="AAK79901.1"/>
    </source>
</evidence>
<dbReference type="HOGENOM" id="CLU_2859642_0_0_9"/>
<dbReference type="Proteomes" id="UP000000814">
    <property type="component" value="Chromosome"/>
</dbReference>
<dbReference type="KEGG" id="cac:CA_C1939"/>
<dbReference type="STRING" id="272562.CA_C1939"/>
<protein>
    <submittedName>
        <fullName evidence="1">Uncharacterized protein</fullName>
    </submittedName>
</protein>
<reference evidence="1 2" key="1">
    <citation type="journal article" date="2001" name="J. Bacteriol.">
        <title>Genome sequence and comparative analysis of the solvent-producing bacterium Clostridium acetobutylicum.</title>
        <authorList>
            <person name="Nolling J."/>
            <person name="Breton G."/>
            <person name="Omelchenko M.V."/>
            <person name="Makarova K.S."/>
            <person name="Zeng Q."/>
            <person name="Gibson R."/>
            <person name="Lee H.M."/>
            <person name="Dubois J."/>
            <person name="Qiu D."/>
            <person name="Hitti J."/>
            <person name="Wolf Y.I."/>
            <person name="Tatusov R.L."/>
            <person name="Sabathe F."/>
            <person name="Doucette-Stamm L."/>
            <person name="Soucaille P."/>
            <person name="Daly M.J."/>
            <person name="Bennett G.N."/>
            <person name="Koonin E.V."/>
            <person name="Smith D.R."/>
        </authorList>
    </citation>
    <scope>NUCLEOTIDE SEQUENCE [LARGE SCALE GENOMIC DNA]</scope>
    <source>
        <strain evidence="2">ATCC 824 / DSM 792 / JCM 1419 / LMG 5710 / VKM B-1787</strain>
    </source>
</reference>
<dbReference type="EMBL" id="AE001437">
    <property type="protein sequence ID" value="AAK79901.1"/>
    <property type="molecule type" value="Genomic_DNA"/>
</dbReference>
<dbReference type="GeneID" id="44998427"/>
<gene>
    <name evidence="1" type="ordered locus">CA_C1939</name>
</gene>